<dbReference type="OrthoDB" id="9799024at2"/>
<protein>
    <submittedName>
        <fullName evidence="3">Amidohydrolase</fullName>
    </submittedName>
</protein>
<dbReference type="GO" id="GO:0016787">
    <property type="term" value="F:hydrolase activity"/>
    <property type="evidence" value="ECO:0007669"/>
    <property type="project" value="UniProtKB-KW"/>
</dbReference>
<dbReference type="AlphaFoldDB" id="A0A2A4FTK5"/>
<feature type="domain" description="Amidohydrolase-related" evidence="2">
    <location>
        <begin position="11"/>
        <end position="389"/>
    </location>
</feature>
<dbReference type="PANTHER" id="PTHR21240:SF28">
    <property type="entry name" value="ISO-OROTATE DECARBOXYLASE (EUROFUNG)"/>
    <property type="match status" value="1"/>
</dbReference>
<evidence type="ECO:0000256" key="1">
    <source>
        <dbReference type="ARBA" id="ARBA00023239"/>
    </source>
</evidence>
<evidence type="ECO:0000259" key="2">
    <source>
        <dbReference type="Pfam" id="PF04909"/>
    </source>
</evidence>
<dbReference type="Gene3D" id="3.20.20.140">
    <property type="entry name" value="Metal-dependent hydrolases"/>
    <property type="match status" value="1"/>
</dbReference>
<dbReference type="GO" id="GO:0016831">
    <property type="term" value="F:carboxy-lyase activity"/>
    <property type="evidence" value="ECO:0007669"/>
    <property type="project" value="InterPro"/>
</dbReference>
<keyword evidence="4" id="KW-1185">Reference proteome</keyword>
<dbReference type="RefSeq" id="WP_066961174.1">
    <property type="nucleotide sequence ID" value="NZ_CP023449.1"/>
</dbReference>
<evidence type="ECO:0000313" key="3">
    <source>
        <dbReference type="EMBL" id="PCE41733.1"/>
    </source>
</evidence>
<dbReference type="InterPro" id="IPR032465">
    <property type="entry name" value="ACMSD"/>
</dbReference>
<keyword evidence="3" id="KW-0378">Hydrolase</keyword>
<accession>A0A2A4FTK5</accession>
<sequence length="390" mass="44380">MNMMTNNYRIIDVDTHVVEPYDLWTSRVSSKYGDAVPHVRNVDGTDYWFFGDKRAGGAGSPAMAGWHEHPPFHPRTLSEAHRYTWDQTERLKVMDDYGIQAQVLFPNVIFFEAGTLVKLESQQLMLDSVKAYNDWQTDYASVAPDRFLPQAILPFWDLDETLKELERCKKMGHRGLVFTSEPHCFAQPKLTNKHWDKLWAAAQEMGMPVNFHIGSGDHEVNKVMDASTPVHADYASMGVLFFMGNAAAITQIICGGICQRFPNLNFVSVESGVGWLPFAIASLDWQWINCGVPQEHGDVYDLLPSEYFKRQIYGSFWFEQNPLVKFAIDQLGPDNILYETDFPHPTSMSPGPATSAQRPPEYLEDVFKGVPQDQVQKILHDNAARIYHLD</sequence>
<dbReference type="Pfam" id="PF04909">
    <property type="entry name" value="Amidohydro_2"/>
    <property type="match status" value="1"/>
</dbReference>
<keyword evidence="1" id="KW-0456">Lyase</keyword>
<gene>
    <name evidence="3" type="ORF">COO09_13290</name>
</gene>
<proteinExistence type="predicted"/>
<dbReference type="EMBL" id="NWUF01000012">
    <property type="protein sequence ID" value="PCE41733.1"/>
    <property type="molecule type" value="Genomic_DNA"/>
</dbReference>
<organism evidence="3 4">
    <name type="scientific">Rhizorhabdus dicambivorans</name>
    <dbReference type="NCBI Taxonomy" id="1850238"/>
    <lineage>
        <taxon>Bacteria</taxon>
        <taxon>Pseudomonadati</taxon>
        <taxon>Pseudomonadota</taxon>
        <taxon>Alphaproteobacteria</taxon>
        <taxon>Sphingomonadales</taxon>
        <taxon>Sphingomonadaceae</taxon>
        <taxon>Rhizorhabdus</taxon>
    </lineage>
</organism>
<dbReference type="SUPFAM" id="SSF51556">
    <property type="entry name" value="Metallo-dependent hydrolases"/>
    <property type="match status" value="1"/>
</dbReference>
<dbReference type="KEGG" id="rdi:CMV14_18950"/>
<reference evidence="3 4" key="1">
    <citation type="submission" date="2017-09" db="EMBL/GenBank/DDBJ databases">
        <title>The Catabolism of 3,6-Dichlorosalicylic acid is Initiated by the Cytochrome P450 Monooxygenase DsmABC in Rhizorhabdus dicambivorans Ndbn-20.</title>
        <authorList>
            <person name="Na L."/>
        </authorList>
    </citation>
    <scope>NUCLEOTIDE SEQUENCE [LARGE SCALE GENOMIC DNA]</scope>
    <source>
        <strain evidence="3 4">Ndbn-20m</strain>
    </source>
</reference>
<dbReference type="InterPro" id="IPR032466">
    <property type="entry name" value="Metal_Hydrolase"/>
</dbReference>
<dbReference type="InterPro" id="IPR006680">
    <property type="entry name" value="Amidohydro-rel"/>
</dbReference>
<dbReference type="PANTHER" id="PTHR21240">
    <property type="entry name" value="2-AMINO-3-CARBOXYLMUCONATE-6-SEMIALDEHYDE DECARBOXYLASE"/>
    <property type="match status" value="1"/>
</dbReference>
<evidence type="ECO:0000313" key="4">
    <source>
        <dbReference type="Proteomes" id="UP000218934"/>
    </source>
</evidence>
<dbReference type="GO" id="GO:0005737">
    <property type="term" value="C:cytoplasm"/>
    <property type="evidence" value="ECO:0007669"/>
    <property type="project" value="TreeGrafter"/>
</dbReference>
<dbReference type="Proteomes" id="UP000218934">
    <property type="component" value="Unassembled WGS sequence"/>
</dbReference>
<comment type="caution">
    <text evidence="3">The sequence shown here is derived from an EMBL/GenBank/DDBJ whole genome shotgun (WGS) entry which is preliminary data.</text>
</comment>
<name>A0A2A4FTK5_9SPHN</name>
<dbReference type="GO" id="GO:0019748">
    <property type="term" value="P:secondary metabolic process"/>
    <property type="evidence" value="ECO:0007669"/>
    <property type="project" value="TreeGrafter"/>
</dbReference>